<proteinExistence type="inferred from homology"/>
<comment type="similarity">
    <text evidence="1">Belongs to the SMC family. SMC5 subfamily.</text>
</comment>
<dbReference type="GO" id="GO:0003697">
    <property type="term" value="F:single-stranded DNA binding"/>
    <property type="evidence" value="ECO:0007669"/>
    <property type="project" value="TreeGrafter"/>
</dbReference>
<evidence type="ECO:0000256" key="3">
    <source>
        <dbReference type="ARBA" id="ARBA00023054"/>
    </source>
</evidence>
<dbReference type="PANTHER" id="PTHR45916">
    <property type="entry name" value="STRUCTURAL MAINTENANCE OF CHROMOSOMES PROTEIN 5"/>
    <property type="match status" value="1"/>
</dbReference>
<dbReference type="OrthoDB" id="10254973at2759"/>
<dbReference type="GO" id="GO:0030915">
    <property type="term" value="C:Smc5-Smc6 complex"/>
    <property type="evidence" value="ECO:0007669"/>
    <property type="project" value="TreeGrafter"/>
</dbReference>
<keyword evidence="3" id="KW-0175">Coiled coil</keyword>
<evidence type="ECO:0000256" key="2">
    <source>
        <dbReference type="ARBA" id="ARBA00018687"/>
    </source>
</evidence>
<keyword evidence="5" id="KW-1185">Reference proteome</keyword>
<dbReference type="AlphaFoldDB" id="A0A183J2R8"/>
<protein>
    <recommendedName>
        <fullName evidence="2">Structural maintenance of chromosomes protein 5</fullName>
    </recommendedName>
</protein>
<gene>
    <name evidence="4" type="ORF">SBAD_LOCUS10165</name>
</gene>
<evidence type="ECO:0000313" key="4">
    <source>
        <dbReference type="EMBL" id="VDP29548.1"/>
    </source>
</evidence>
<evidence type="ECO:0000313" key="5">
    <source>
        <dbReference type="Proteomes" id="UP000270296"/>
    </source>
</evidence>
<dbReference type="GO" id="GO:0000724">
    <property type="term" value="P:double-strand break repair via homologous recombination"/>
    <property type="evidence" value="ECO:0007669"/>
    <property type="project" value="TreeGrafter"/>
</dbReference>
<dbReference type="Gene3D" id="3.40.50.300">
    <property type="entry name" value="P-loop containing nucleotide triphosphate hydrolases"/>
    <property type="match status" value="1"/>
</dbReference>
<dbReference type="EMBL" id="UZAM01013708">
    <property type="protein sequence ID" value="VDP29548.1"/>
    <property type="molecule type" value="Genomic_DNA"/>
</dbReference>
<name>A0A183J2R8_9BILA</name>
<dbReference type="Proteomes" id="UP000270296">
    <property type="component" value="Unassembled WGS sequence"/>
</dbReference>
<organism evidence="6">
    <name type="scientific">Soboliphyme baturini</name>
    <dbReference type="NCBI Taxonomy" id="241478"/>
    <lineage>
        <taxon>Eukaryota</taxon>
        <taxon>Metazoa</taxon>
        <taxon>Ecdysozoa</taxon>
        <taxon>Nematoda</taxon>
        <taxon>Enoplea</taxon>
        <taxon>Dorylaimia</taxon>
        <taxon>Dioctophymatida</taxon>
        <taxon>Dioctophymatoidea</taxon>
        <taxon>Soboliphymatidae</taxon>
        <taxon>Soboliphyme</taxon>
    </lineage>
</organism>
<accession>A0A183J2R8</accession>
<reference evidence="6" key="1">
    <citation type="submission" date="2016-06" db="UniProtKB">
        <authorList>
            <consortium name="WormBaseParasite"/>
        </authorList>
    </citation>
    <scope>IDENTIFICATION</scope>
</reference>
<dbReference type="InterPro" id="IPR027417">
    <property type="entry name" value="P-loop_NTPase"/>
</dbReference>
<dbReference type="GO" id="GO:0005634">
    <property type="term" value="C:nucleus"/>
    <property type="evidence" value="ECO:0007669"/>
    <property type="project" value="TreeGrafter"/>
</dbReference>
<dbReference type="WBParaSite" id="SBAD_0001053001-mRNA-1">
    <property type="protein sequence ID" value="SBAD_0001053001-mRNA-1"/>
    <property type="gene ID" value="SBAD_0001053001"/>
</dbReference>
<dbReference type="PANTHER" id="PTHR45916:SF1">
    <property type="entry name" value="STRUCTURAL MAINTENANCE OF CHROMOSOMES PROTEIN 5"/>
    <property type="match status" value="1"/>
</dbReference>
<sequence>MVAKEEKSTKMTKVPVSNGFASRSERVRQTARFDEVARCQLNIVEHSSTKRRCSGILNLCGWKLFYSGVDFTTHAQITRLENNAKAASIVYLEEVRDLVEKINSNFASFLKILDFAGEVVFDEGNDAEYSQYGISIKVKFRADEPLKVLNAQHQSGGERSLSTILYVFALQEVSQVPFCCVDEINQGMDQTNERMIFELMFKLLNSRAASANSETIRSQYFMLTPKVLNNLSYGPNLRVWFVYNGTNMVSGNKWNISDFCAKIK</sequence>
<reference evidence="4 5" key="2">
    <citation type="submission" date="2018-11" db="EMBL/GenBank/DDBJ databases">
        <authorList>
            <consortium name="Pathogen Informatics"/>
        </authorList>
    </citation>
    <scope>NUCLEOTIDE SEQUENCE [LARGE SCALE GENOMIC DNA]</scope>
</reference>
<evidence type="ECO:0000256" key="1">
    <source>
        <dbReference type="ARBA" id="ARBA00010171"/>
    </source>
</evidence>
<evidence type="ECO:0000313" key="6">
    <source>
        <dbReference type="WBParaSite" id="SBAD_0001053001-mRNA-1"/>
    </source>
</evidence>
<dbReference type="SUPFAM" id="SSF52540">
    <property type="entry name" value="P-loop containing nucleoside triphosphate hydrolases"/>
    <property type="match status" value="1"/>
</dbReference>